<evidence type="ECO:0000313" key="1">
    <source>
        <dbReference type="EMBL" id="CDR28257.1"/>
    </source>
</evidence>
<sequence>MKLERILPFSKTLIKQHTSSKSIVVDATCGNGNDTLFLAEQVPLGHVYGFDIQDLALENTREKIKDFTNVTLIKDGHENVTRYIQENHKGHIDAAIFNLGYLPKGDKSIVTKPDTTIQAITSLLTMMSIEGIIILVIYHGHIEGQIEKNEILEYLSNLDQKQAQVLQYKFLNQRNHAPFICAIEKLS</sequence>
<dbReference type="CDD" id="cd02440">
    <property type="entry name" value="AdoMet_MTases"/>
    <property type="match status" value="1"/>
</dbReference>
<dbReference type="GO" id="GO:0008168">
    <property type="term" value="F:methyltransferase activity"/>
    <property type="evidence" value="ECO:0007669"/>
    <property type="project" value="UniProtKB-KW"/>
</dbReference>
<dbReference type="InterPro" id="IPR010719">
    <property type="entry name" value="MnmM_MeTrfase"/>
</dbReference>
<dbReference type="PANTHER" id="PTHR35276:SF1">
    <property type="entry name" value="TRNA (MNM(5)S(2)U34)-METHYLTRANSFERASE, CHLOROPLASTIC"/>
    <property type="match status" value="1"/>
</dbReference>
<dbReference type="AlphaFoldDB" id="A0A077UP52"/>
<gene>
    <name evidence="1" type="ORF">ERS140147_01386</name>
</gene>
<proteinExistence type="predicted"/>
<dbReference type="EMBL" id="CCEH01000010">
    <property type="protein sequence ID" value="CDR28257.1"/>
    <property type="molecule type" value="Genomic_DNA"/>
</dbReference>
<dbReference type="PANTHER" id="PTHR35276">
    <property type="entry name" value="S-ADENOSYL-L-METHIONINE-DEPENDENT METHYLTRANSFERASES SUPERFAMILY PROTEIN"/>
    <property type="match status" value="1"/>
</dbReference>
<protein>
    <submittedName>
        <fullName evidence="1">Putative rRNA methylase</fullName>
    </submittedName>
</protein>
<dbReference type="Proteomes" id="UP000044616">
    <property type="component" value="Unassembled WGS sequence"/>
</dbReference>
<organism evidence="1 2">
    <name type="scientific">Staphylococcus schweitzeri</name>
    <dbReference type="NCBI Taxonomy" id="1654388"/>
    <lineage>
        <taxon>Bacteria</taxon>
        <taxon>Bacillati</taxon>
        <taxon>Bacillota</taxon>
        <taxon>Bacilli</taxon>
        <taxon>Bacillales</taxon>
        <taxon>Staphylococcaceae</taxon>
        <taxon>Staphylococcus</taxon>
    </lineage>
</organism>
<dbReference type="SUPFAM" id="SSF53335">
    <property type="entry name" value="S-adenosyl-L-methionine-dependent methyltransferases"/>
    <property type="match status" value="1"/>
</dbReference>
<dbReference type="Pfam" id="PF06962">
    <property type="entry name" value="rRNA_methylase"/>
    <property type="match status" value="1"/>
</dbReference>
<name>A0A077UP52_9STAP</name>
<dbReference type="RefSeq" id="WP_047530678.1">
    <property type="nucleotide sequence ID" value="NZ_CCEH01000010.1"/>
</dbReference>
<dbReference type="Gene3D" id="3.40.50.150">
    <property type="entry name" value="Vaccinia Virus protein VP39"/>
    <property type="match status" value="1"/>
</dbReference>
<evidence type="ECO:0000313" key="2">
    <source>
        <dbReference type="Proteomes" id="UP000044616"/>
    </source>
</evidence>
<dbReference type="GO" id="GO:0032259">
    <property type="term" value="P:methylation"/>
    <property type="evidence" value="ECO:0007669"/>
    <property type="project" value="UniProtKB-KW"/>
</dbReference>
<reference evidence="1 2" key="1">
    <citation type="submission" date="2014-05" db="EMBL/GenBank/DDBJ databases">
        <authorList>
            <person name="Aslett A.Martin."/>
            <person name="De Silva Nishadi"/>
        </authorList>
    </citation>
    <scope>NUCLEOTIDE SEQUENCE [LARGE SCALE GENOMIC DNA]</scope>
</reference>
<accession>A0A077UP52</accession>
<keyword evidence="1" id="KW-0808">Transferase</keyword>
<keyword evidence="1" id="KW-0489">Methyltransferase</keyword>
<dbReference type="InterPro" id="IPR029063">
    <property type="entry name" value="SAM-dependent_MTases_sf"/>
</dbReference>